<dbReference type="Proteomes" id="UP000215086">
    <property type="component" value="Chromosome"/>
</dbReference>
<keyword evidence="5 9" id="KW-0653">Protein transport</keyword>
<dbReference type="GO" id="GO:0043952">
    <property type="term" value="P:protein transport by the Sec complex"/>
    <property type="evidence" value="ECO:0007669"/>
    <property type="project" value="UniProtKB-UniRule"/>
</dbReference>
<dbReference type="PANTHER" id="PTHR33910">
    <property type="entry name" value="PROTEIN TRANSLOCASE SUBUNIT SECE"/>
    <property type="match status" value="1"/>
</dbReference>
<organism evidence="10 11">
    <name type="scientific">Thermogutta terrifontis</name>
    <dbReference type="NCBI Taxonomy" id="1331910"/>
    <lineage>
        <taxon>Bacteria</taxon>
        <taxon>Pseudomonadati</taxon>
        <taxon>Planctomycetota</taxon>
        <taxon>Planctomycetia</taxon>
        <taxon>Pirellulales</taxon>
        <taxon>Thermoguttaceae</taxon>
        <taxon>Thermogutta</taxon>
    </lineage>
</organism>
<dbReference type="InterPro" id="IPR038379">
    <property type="entry name" value="SecE_sf"/>
</dbReference>
<evidence type="ECO:0000256" key="5">
    <source>
        <dbReference type="ARBA" id="ARBA00022927"/>
    </source>
</evidence>
<dbReference type="GO" id="GO:0009306">
    <property type="term" value="P:protein secretion"/>
    <property type="evidence" value="ECO:0007669"/>
    <property type="project" value="UniProtKB-UniRule"/>
</dbReference>
<dbReference type="GO" id="GO:0005886">
    <property type="term" value="C:plasma membrane"/>
    <property type="evidence" value="ECO:0007669"/>
    <property type="project" value="UniProtKB-UniRule"/>
</dbReference>
<dbReference type="AlphaFoldDB" id="A0A286RJH4"/>
<keyword evidence="2 9" id="KW-0813">Transport</keyword>
<dbReference type="KEGG" id="ttf:THTE_3510"/>
<dbReference type="EMBL" id="CP018477">
    <property type="protein sequence ID" value="ASV76111.1"/>
    <property type="molecule type" value="Genomic_DNA"/>
</dbReference>
<keyword evidence="11" id="KW-1185">Reference proteome</keyword>
<dbReference type="InterPro" id="IPR001901">
    <property type="entry name" value="Translocase_SecE/Sec61-g"/>
</dbReference>
<comment type="similarity">
    <text evidence="9">Belongs to the SecE/SEC61-gamma family.</text>
</comment>
<evidence type="ECO:0000256" key="6">
    <source>
        <dbReference type="ARBA" id="ARBA00022989"/>
    </source>
</evidence>
<accession>A0A286RJH4</accession>
<evidence type="ECO:0000256" key="4">
    <source>
        <dbReference type="ARBA" id="ARBA00022692"/>
    </source>
</evidence>
<comment type="subunit">
    <text evidence="9">Component of the Sec protein translocase complex. Heterotrimer consisting of SecY, SecE and SecG subunits. The heterotrimers can form oligomers, although 1 heterotrimer is thought to be able to translocate proteins. Interacts with the ribosome. Interacts with SecDF, and other proteins may be involved. Interacts with SecA.</text>
</comment>
<keyword evidence="7 9" id="KW-0811">Translocation</keyword>
<reference evidence="10 11" key="1">
    <citation type="journal article" name="Front. Microbiol.">
        <title>Sugar Metabolism of the First Thermophilic Planctomycete Thermogutta terrifontis: Comparative Genomic and Transcriptomic Approaches.</title>
        <authorList>
            <person name="Elcheninov A.G."/>
            <person name="Menzel P."/>
            <person name="Gudbergsdottir S.R."/>
            <person name="Slesarev A.I."/>
            <person name="Kadnikov V.V."/>
            <person name="Krogh A."/>
            <person name="Bonch-Osmolovskaya E.A."/>
            <person name="Peng X."/>
            <person name="Kublanov I.V."/>
        </authorList>
    </citation>
    <scope>NUCLEOTIDE SEQUENCE [LARGE SCALE GENOMIC DNA]</scope>
    <source>
        <strain evidence="10 11">R1</strain>
    </source>
</reference>
<keyword evidence="3 9" id="KW-1003">Cell membrane</keyword>
<proteinExistence type="inferred from homology"/>
<evidence type="ECO:0000313" key="10">
    <source>
        <dbReference type="EMBL" id="ASV76111.1"/>
    </source>
</evidence>
<keyword evidence="8 9" id="KW-0472">Membrane</keyword>
<dbReference type="PANTHER" id="PTHR33910:SF1">
    <property type="entry name" value="PROTEIN TRANSLOCASE SUBUNIT SECE"/>
    <property type="match status" value="1"/>
</dbReference>
<comment type="subcellular location">
    <subcellularLocation>
        <location evidence="1">Membrane</location>
    </subcellularLocation>
</comment>
<feature type="transmembrane region" description="Helical" evidence="9">
    <location>
        <begin position="117"/>
        <end position="141"/>
    </location>
</feature>
<dbReference type="RefSeq" id="WP_095415974.1">
    <property type="nucleotide sequence ID" value="NZ_CP018477.1"/>
</dbReference>
<name>A0A286RJH4_9BACT</name>
<dbReference type="GO" id="GO:0008320">
    <property type="term" value="F:protein transmembrane transporter activity"/>
    <property type="evidence" value="ECO:0007669"/>
    <property type="project" value="UniProtKB-UniRule"/>
</dbReference>
<protein>
    <recommendedName>
        <fullName evidence="9">Protein translocase subunit SecE</fullName>
    </recommendedName>
</protein>
<dbReference type="Pfam" id="PF00584">
    <property type="entry name" value="SecE"/>
    <property type="match status" value="1"/>
</dbReference>
<keyword evidence="4 9" id="KW-0812">Transmembrane</keyword>
<comment type="function">
    <text evidence="9">Essential subunit of the Sec protein translocation channel SecYEG. Clamps together the 2 halves of SecY. May contact the channel plug during translocation.</text>
</comment>
<dbReference type="GO" id="GO:0065002">
    <property type="term" value="P:intracellular protein transmembrane transport"/>
    <property type="evidence" value="ECO:0007669"/>
    <property type="project" value="UniProtKB-UniRule"/>
</dbReference>
<feature type="transmembrane region" description="Helical" evidence="9">
    <location>
        <begin position="71"/>
        <end position="96"/>
    </location>
</feature>
<evidence type="ECO:0000256" key="8">
    <source>
        <dbReference type="ARBA" id="ARBA00023136"/>
    </source>
</evidence>
<dbReference type="InterPro" id="IPR005807">
    <property type="entry name" value="SecE_bac"/>
</dbReference>
<gene>
    <name evidence="9" type="primary">secE</name>
    <name evidence="10" type="ORF">THTE_3510</name>
</gene>
<evidence type="ECO:0000256" key="3">
    <source>
        <dbReference type="ARBA" id="ARBA00022475"/>
    </source>
</evidence>
<dbReference type="OrthoDB" id="284370at2"/>
<evidence type="ECO:0000313" key="11">
    <source>
        <dbReference type="Proteomes" id="UP000215086"/>
    </source>
</evidence>
<dbReference type="GO" id="GO:0006605">
    <property type="term" value="P:protein targeting"/>
    <property type="evidence" value="ECO:0007669"/>
    <property type="project" value="UniProtKB-UniRule"/>
</dbReference>
<evidence type="ECO:0000256" key="9">
    <source>
        <dbReference type="HAMAP-Rule" id="MF_00422"/>
    </source>
</evidence>
<comment type="caution">
    <text evidence="9">Lacks conserved residue(s) required for the propagation of feature annotation.</text>
</comment>
<evidence type="ECO:0000256" key="1">
    <source>
        <dbReference type="ARBA" id="ARBA00004370"/>
    </source>
</evidence>
<evidence type="ECO:0000256" key="2">
    <source>
        <dbReference type="ARBA" id="ARBA00022448"/>
    </source>
</evidence>
<dbReference type="HAMAP" id="MF_00422">
    <property type="entry name" value="SecE"/>
    <property type="match status" value="1"/>
</dbReference>
<keyword evidence="6 9" id="KW-1133">Transmembrane helix</keyword>
<sequence length="148" mass="16551">MLQAASKRKTTVLGIIVSELFRTGLYKRTQGRVVRQATFGAIVAMAIFAAWRLEGTLGSWGFDTGVRLGVPILFVAAIGWFAYRLMNVPVVADFLIAVEAEMRKVTWPTKNELIRSCVVVLVTMFSLAICLTVYDFVWATFLRWLGVL</sequence>
<evidence type="ECO:0000256" key="7">
    <source>
        <dbReference type="ARBA" id="ARBA00023010"/>
    </source>
</evidence>
<dbReference type="NCBIfam" id="TIGR00964">
    <property type="entry name" value="secE_bact"/>
    <property type="match status" value="1"/>
</dbReference>
<dbReference type="Gene3D" id="1.20.5.1030">
    <property type="entry name" value="Preprotein translocase secy subunit"/>
    <property type="match status" value="1"/>
</dbReference>
<feature type="transmembrane region" description="Helical" evidence="9">
    <location>
        <begin position="33"/>
        <end position="51"/>
    </location>
</feature>